<dbReference type="Proteomes" id="UP000663829">
    <property type="component" value="Unassembled WGS sequence"/>
</dbReference>
<organism evidence="1 3">
    <name type="scientific">Didymodactylos carnosus</name>
    <dbReference type="NCBI Taxonomy" id="1234261"/>
    <lineage>
        <taxon>Eukaryota</taxon>
        <taxon>Metazoa</taxon>
        <taxon>Spiralia</taxon>
        <taxon>Gnathifera</taxon>
        <taxon>Rotifera</taxon>
        <taxon>Eurotatoria</taxon>
        <taxon>Bdelloidea</taxon>
        <taxon>Philodinida</taxon>
        <taxon>Philodinidae</taxon>
        <taxon>Didymodactylos</taxon>
    </lineage>
</organism>
<gene>
    <name evidence="1" type="ORF">GPM918_LOCUS11650</name>
    <name evidence="2" type="ORF">SRO942_LOCUS11649</name>
</gene>
<dbReference type="EMBL" id="CAJOBC010002447">
    <property type="protein sequence ID" value="CAF3733701.1"/>
    <property type="molecule type" value="Genomic_DNA"/>
</dbReference>
<evidence type="ECO:0000313" key="1">
    <source>
        <dbReference type="EMBL" id="CAF0958933.1"/>
    </source>
</evidence>
<evidence type="ECO:0000313" key="2">
    <source>
        <dbReference type="EMBL" id="CAF3733701.1"/>
    </source>
</evidence>
<keyword evidence="3" id="KW-1185">Reference proteome</keyword>
<reference evidence="1" key="1">
    <citation type="submission" date="2021-02" db="EMBL/GenBank/DDBJ databases">
        <authorList>
            <person name="Nowell W R."/>
        </authorList>
    </citation>
    <scope>NUCLEOTIDE SEQUENCE</scope>
</reference>
<name>A0A814DVS7_9BILA</name>
<accession>A0A814DVS7</accession>
<proteinExistence type="predicted"/>
<evidence type="ECO:0000313" key="3">
    <source>
        <dbReference type="Proteomes" id="UP000663829"/>
    </source>
</evidence>
<dbReference type="AlphaFoldDB" id="A0A814DVS7"/>
<dbReference type="OrthoDB" id="10045870at2759"/>
<protein>
    <submittedName>
        <fullName evidence="1">Uncharacterized protein</fullName>
    </submittedName>
</protein>
<dbReference type="EMBL" id="CAJNOQ010002448">
    <property type="protein sequence ID" value="CAF0958933.1"/>
    <property type="molecule type" value="Genomic_DNA"/>
</dbReference>
<sequence>MPTSVHTHDYDGELRQKWFEIRPMLLEKHLPESLPFQDTLEDIRSWLNSKYTNVKRFKRAHRSVQILETQRHVNFDNKNEINVEELLPILWSIVKKNPDLYDTFYEQLCDITGGSCSQGRSTRLFQFLFLFDTPQTITTKDETINSTENGISSNIDQ</sequence>
<dbReference type="Proteomes" id="UP000681722">
    <property type="component" value="Unassembled WGS sequence"/>
</dbReference>
<comment type="caution">
    <text evidence="1">The sequence shown here is derived from an EMBL/GenBank/DDBJ whole genome shotgun (WGS) entry which is preliminary data.</text>
</comment>